<dbReference type="Proteomes" id="UP000521943">
    <property type="component" value="Unassembled WGS sequence"/>
</dbReference>
<dbReference type="AlphaFoldDB" id="A0A8H6M2P9"/>
<dbReference type="OrthoDB" id="3056461at2759"/>
<feature type="compositionally biased region" description="Acidic residues" evidence="1">
    <location>
        <begin position="404"/>
        <end position="422"/>
    </location>
</feature>
<evidence type="ECO:0000313" key="2">
    <source>
        <dbReference type="EMBL" id="KAF6750066.1"/>
    </source>
</evidence>
<protein>
    <submittedName>
        <fullName evidence="2">Uncharacterized protein</fullName>
    </submittedName>
</protein>
<feature type="non-terminal residue" evidence="2">
    <location>
        <position position="1"/>
    </location>
</feature>
<evidence type="ECO:0000313" key="3">
    <source>
        <dbReference type="Proteomes" id="UP000521943"/>
    </source>
</evidence>
<dbReference type="EMBL" id="JACGCI010000059">
    <property type="protein sequence ID" value="KAF6750066.1"/>
    <property type="molecule type" value="Genomic_DNA"/>
</dbReference>
<reference evidence="2 3" key="1">
    <citation type="submission" date="2020-07" db="EMBL/GenBank/DDBJ databases">
        <title>Comparative genomics of pyrophilous fungi reveals a link between fire events and developmental genes.</title>
        <authorList>
            <consortium name="DOE Joint Genome Institute"/>
            <person name="Steindorff A.S."/>
            <person name="Carver A."/>
            <person name="Calhoun S."/>
            <person name="Stillman K."/>
            <person name="Liu H."/>
            <person name="Lipzen A."/>
            <person name="Pangilinan J."/>
            <person name="Labutti K."/>
            <person name="Bruns T.D."/>
            <person name="Grigoriev I.V."/>
        </authorList>
    </citation>
    <scope>NUCLEOTIDE SEQUENCE [LARGE SCALE GENOMIC DNA]</scope>
    <source>
        <strain evidence="2 3">CBS 144469</strain>
    </source>
</reference>
<evidence type="ECO:0000256" key="1">
    <source>
        <dbReference type="SAM" id="MobiDB-lite"/>
    </source>
</evidence>
<accession>A0A8H6M2P9</accession>
<proteinExistence type="predicted"/>
<comment type="caution">
    <text evidence="2">The sequence shown here is derived from an EMBL/GenBank/DDBJ whole genome shotgun (WGS) entry which is preliminary data.</text>
</comment>
<name>A0A8H6M2P9_9AGAR</name>
<sequence>DEIGMQAAFLTHIRLIGGLPEATSVLKVPDAKILKNFRENFANEDSLTSQQNGGELLIPDSSVKVYSYGPATQDDRRRTRTQIGQVEEHAVEYIRIELARFGLPIWGPNFLESPYSLYNSACRIVALDTFKQALKTGAYDFLDLKRKINLRKYATRLDLLIKIYDHIVHYYFYSLFVKEQRNPGSVAEAALANPAYQGRRRLAEKRRTFVKENGYPFRYQALLTTKATSDDERDPDLSIKNKRPVYFIKKRPERSAEAEVFIRKLEGQMEAVAKSKGRRGGGVERLRVVPPLGEQKDTSFPALPTKMPVDYYDPSYYNSLPPRLRVDCATKSVALLPDPTQSFSNNPDERLGDSAFQKKYGASVLERYDFIDSAALKAAIAAAEADAAVQESEGSEDEVNKSYDEEEDEEEDDGYGEEDEYNEEGHFGEATAEYEADLDAYLDEDVSMLPAEEVEDISARRTRLAATLSMVIDS</sequence>
<organism evidence="2 3">
    <name type="scientific">Ephemerocybe angulata</name>
    <dbReference type="NCBI Taxonomy" id="980116"/>
    <lineage>
        <taxon>Eukaryota</taxon>
        <taxon>Fungi</taxon>
        <taxon>Dikarya</taxon>
        <taxon>Basidiomycota</taxon>
        <taxon>Agaricomycotina</taxon>
        <taxon>Agaricomycetes</taxon>
        <taxon>Agaricomycetidae</taxon>
        <taxon>Agaricales</taxon>
        <taxon>Agaricineae</taxon>
        <taxon>Psathyrellaceae</taxon>
        <taxon>Ephemerocybe</taxon>
    </lineage>
</organism>
<keyword evidence="3" id="KW-1185">Reference proteome</keyword>
<feature type="region of interest" description="Disordered" evidence="1">
    <location>
        <begin position="387"/>
        <end position="437"/>
    </location>
</feature>
<gene>
    <name evidence="2" type="ORF">DFP72DRAFT_818112</name>
</gene>